<dbReference type="EMBL" id="VSSQ01032192">
    <property type="protein sequence ID" value="MPM83380.1"/>
    <property type="molecule type" value="Genomic_DNA"/>
</dbReference>
<dbReference type="GO" id="GO:0003774">
    <property type="term" value="F:cytoskeletal motor activity"/>
    <property type="evidence" value="ECO:0007669"/>
    <property type="project" value="InterPro"/>
</dbReference>
<evidence type="ECO:0000256" key="1">
    <source>
        <dbReference type="ARBA" id="ARBA00004117"/>
    </source>
</evidence>
<comment type="subcellular location">
    <subcellularLocation>
        <location evidence="1">Bacterial flagellum basal body</location>
    </subcellularLocation>
</comment>
<keyword evidence="3" id="KW-0966">Cell projection</keyword>
<dbReference type="NCBIfam" id="TIGR00205">
    <property type="entry name" value="fliE"/>
    <property type="match status" value="1"/>
</dbReference>
<evidence type="ECO:0000256" key="2">
    <source>
        <dbReference type="ARBA" id="ARBA00023143"/>
    </source>
</evidence>
<accession>A0A645D1P0</accession>
<dbReference type="GO" id="GO:0071973">
    <property type="term" value="P:bacterial-type flagellum-dependent cell motility"/>
    <property type="evidence" value="ECO:0007669"/>
    <property type="project" value="InterPro"/>
</dbReference>
<dbReference type="PANTHER" id="PTHR34653:SF1">
    <property type="entry name" value="FLAGELLAR HOOK-BASAL BODY COMPLEX PROTEIN FLIE"/>
    <property type="match status" value="1"/>
</dbReference>
<dbReference type="PANTHER" id="PTHR34653">
    <property type="match status" value="1"/>
</dbReference>
<protein>
    <submittedName>
        <fullName evidence="3">Flagellar hook-basal body complex protein FliE</fullName>
    </submittedName>
</protein>
<name>A0A645D1P0_9ZZZZ</name>
<gene>
    <name evidence="3" type="primary">fliE_18</name>
    <name evidence="3" type="ORF">SDC9_130444</name>
</gene>
<keyword evidence="2" id="KW-0975">Bacterial flagellum</keyword>
<dbReference type="GO" id="GO:0009425">
    <property type="term" value="C:bacterial-type flagellum basal body"/>
    <property type="evidence" value="ECO:0007669"/>
    <property type="project" value="UniProtKB-SubCell"/>
</dbReference>
<keyword evidence="3" id="KW-0969">Cilium</keyword>
<dbReference type="Pfam" id="PF02049">
    <property type="entry name" value="FliE"/>
    <property type="match status" value="1"/>
</dbReference>
<proteinExistence type="inferred from homology"/>
<dbReference type="InterPro" id="IPR001624">
    <property type="entry name" value="FliE"/>
</dbReference>
<keyword evidence="3" id="KW-0282">Flagellum</keyword>
<dbReference type="PRINTS" id="PR01006">
    <property type="entry name" value="FLGHOOKFLIE"/>
</dbReference>
<reference evidence="3" key="1">
    <citation type="submission" date="2019-08" db="EMBL/GenBank/DDBJ databases">
        <authorList>
            <person name="Kucharzyk K."/>
            <person name="Murdoch R.W."/>
            <person name="Higgins S."/>
            <person name="Loffler F."/>
        </authorList>
    </citation>
    <scope>NUCLEOTIDE SEQUENCE</scope>
</reference>
<dbReference type="AlphaFoldDB" id="A0A645D1P0"/>
<dbReference type="GO" id="GO:0005198">
    <property type="term" value="F:structural molecule activity"/>
    <property type="evidence" value="ECO:0007669"/>
    <property type="project" value="InterPro"/>
</dbReference>
<dbReference type="HAMAP" id="MF_00724">
    <property type="entry name" value="FliE"/>
    <property type="match status" value="1"/>
</dbReference>
<organism evidence="3">
    <name type="scientific">bioreactor metagenome</name>
    <dbReference type="NCBI Taxonomy" id="1076179"/>
    <lineage>
        <taxon>unclassified sequences</taxon>
        <taxon>metagenomes</taxon>
        <taxon>ecological metagenomes</taxon>
    </lineage>
</organism>
<sequence length="102" mass="11650">MITNKYIPNMRIFQQDLIGSQSNNKTEKKGEASFSDVLKNQLDKVNDKQITSENSIEGYIKGDVDIHQVMVASEEAKLSLDLAIQIRNKLINAYEEFNKMQV</sequence>
<evidence type="ECO:0000313" key="3">
    <source>
        <dbReference type="EMBL" id="MPM83380.1"/>
    </source>
</evidence>
<comment type="caution">
    <text evidence="3">The sequence shown here is derived from an EMBL/GenBank/DDBJ whole genome shotgun (WGS) entry which is preliminary data.</text>
</comment>